<feature type="compositionally biased region" description="Polar residues" evidence="1">
    <location>
        <begin position="478"/>
        <end position="494"/>
    </location>
</feature>
<reference evidence="3" key="1">
    <citation type="submission" date="2025-08" db="UniProtKB">
        <authorList>
            <consortium name="RefSeq"/>
        </authorList>
    </citation>
    <scope>IDENTIFICATION</scope>
    <source>
        <tissue evidence="3">Whole body</tissue>
    </source>
</reference>
<dbReference type="RefSeq" id="XP_064076715.1">
    <property type="nucleotide sequence ID" value="XM_064220645.1"/>
</dbReference>
<name>A0ABM4AZI9_VANTA</name>
<feature type="compositionally biased region" description="Polar residues" evidence="1">
    <location>
        <begin position="515"/>
        <end position="540"/>
    </location>
</feature>
<feature type="region of interest" description="Disordered" evidence="1">
    <location>
        <begin position="243"/>
        <end position="265"/>
    </location>
</feature>
<evidence type="ECO:0000313" key="3">
    <source>
        <dbReference type="RefSeq" id="XP_064076715.1"/>
    </source>
</evidence>
<feature type="region of interest" description="Disordered" evidence="1">
    <location>
        <begin position="323"/>
        <end position="359"/>
    </location>
</feature>
<keyword evidence="2" id="KW-1185">Reference proteome</keyword>
<feature type="region of interest" description="Disordered" evidence="1">
    <location>
        <begin position="465"/>
        <end position="540"/>
    </location>
</feature>
<proteinExistence type="predicted"/>
<protein>
    <submittedName>
        <fullName evidence="3">Uncharacterized protein LOC113396686 isoform X2</fullName>
    </submittedName>
</protein>
<dbReference type="GeneID" id="113396686"/>
<sequence>MGLHDAPRALARTSYLGRLIARSLTSDKETDRARRGSCTPIKIQKCAPCVPKPRPACREPSAACPRGLRLICYPPSAGKRPPCDLPSPPPPLSCERNRNQVQSMKHTEVQNSDEHKNFCGAQLDRVAMRLAAAERLRRLDYEREVAEQTPPPAPVPAPYHLTSEHECLRAIDGRDYTVSKSRINTDESTRNSTPPCPVKLKPVDKCEISRGHRIDPCEHHPRIFLEIDRSASNKSPKKISYNAVKQNDESKAAGASSPKQMSTTGRFTTRLLKSLKRNENTVCPRQACKSSSTEKSWCVNLSPPKSVPVSCREQSLLERLRQKPGSVPGKQCNPQRQLHSQICNEPTPKSNKGLEEKTKQDRLTSVLRERMHLKEAGRGRVVTTDQKSNKNLNIGSGGLELKVPPNSEAVRVRVSLDFETVDIATGKRNPAELKNFNGHAISTCHSVVGSDSWLSIKNLQKKFSGYRKNDVSTENKSHGNYGTCQRPSDENTSISKKRPECTLPPRSQKPVVHSPHSNSNTPPLQRPCSQSPCTPYPKQTTSQYISQNILTTY</sequence>
<dbReference type="Proteomes" id="UP001652626">
    <property type="component" value="Chromosome 4"/>
</dbReference>
<organism evidence="2 3">
    <name type="scientific">Vanessa tameamea</name>
    <name type="common">Kamehameha butterfly</name>
    <dbReference type="NCBI Taxonomy" id="334116"/>
    <lineage>
        <taxon>Eukaryota</taxon>
        <taxon>Metazoa</taxon>
        <taxon>Ecdysozoa</taxon>
        <taxon>Arthropoda</taxon>
        <taxon>Hexapoda</taxon>
        <taxon>Insecta</taxon>
        <taxon>Pterygota</taxon>
        <taxon>Neoptera</taxon>
        <taxon>Endopterygota</taxon>
        <taxon>Lepidoptera</taxon>
        <taxon>Glossata</taxon>
        <taxon>Ditrysia</taxon>
        <taxon>Papilionoidea</taxon>
        <taxon>Nymphalidae</taxon>
        <taxon>Nymphalinae</taxon>
        <taxon>Vanessa</taxon>
    </lineage>
</organism>
<feature type="compositionally biased region" description="Polar residues" evidence="1">
    <location>
        <begin position="332"/>
        <end position="350"/>
    </location>
</feature>
<evidence type="ECO:0000313" key="2">
    <source>
        <dbReference type="Proteomes" id="UP001652626"/>
    </source>
</evidence>
<evidence type="ECO:0000256" key="1">
    <source>
        <dbReference type="SAM" id="MobiDB-lite"/>
    </source>
</evidence>
<gene>
    <name evidence="3" type="primary">LOC113396686</name>
</gene>
<accession>A0ABM4AZI9</accession>
<feature type="compositionally biased region" description="Basic and acidic residues" evidence="1">
    <location>
        <begin position="467"/>
        <end position="477"/>
    </location>
</feature>